<dbReference type="AlphaFoldDB" id="D1C3C7"/>
<keyword evidence="1" id="KW-0812">Transmembrane</keyword>
<evidence type="ECO:0000313" key="3">
    <source>
        <dbReference type="Proteomes" id="UP000002027"/>
    </source>
</evidence>
<name>D1C3C7_SPHTD</name>
<keyword evidence="1" id="KW-1133">Transmembrane helix</keyword>
<keyword evidence="3" id="KW-1185">Reference proteome</keyword>
<reference evidence="3" key="1">
    <citation type="submission" date="2009-11" db="EMBL/GenBank/DDBJ databases">
        <title>The complete chromosome 1 of Sphaerobacter thermophilus DSM 20745.</title>
        <authorList>
            <person name="Lucas S."/>
            <person name="Copeland A."/>
            <person name="Lapidus A."/>
            <person name="Glavina del Rio T."/>
            <person name="Dalin E."/>
            <person name="Tice H."/>
            <person name="Bruce D."/>
            <person name="Goodwin L."/>
            <person name="Pitluck S."/>
            <person name="Kyrpides N."/>
            <person name="Mavromatis K."/>
            <person name="Ivanova N."/>
            <person name="Mikhailova N."/>
            <person name="LaButti K.M."/>
            <person name="Clum A."/>
            <person name="Sun H.I."/>
            <person name="Brettin T."/>
            <person name="Detter J.C."/>
            <person name="Han C."/>
            <person name="Larimer F."/>
            <person name="Land M."/>
            <person name="Hauser L."/>
            <person name="Markowitz V."/>
            <person name="Cheng J.F."/>
            <person name="Hugenholtz P."/>
            <person name="Woyke T."/>
            <person name="Wu D."/>
            <person name="Steenblock K."/>
            <person name="Schneider S."/>
            <person name="Pukall R."/>
            <person name="Goeker M."/>
            <person name="Klenk H.P."/>
            <person name="Eisen J.A."/>
        </authorList>
    </citation>
    <scope>NUCLEOTIDE SEQUENCE [LARGE SCALE GENOMIC DNA]</scope>
    <source>
        <strain evidence="3">ATCC 49802 / DSM 20745 / S 6022</strain>
    </source>
</reference>
<feature type="transmembrane region" description="Helical" evidence="1">
    <location>
        <begin position="72"/>
        <end position="90"/>
    </location>
</feature>
<accession>D1C3C7</accession>
<dbReference type="HOGENOM" id="CLU_1863904_0_0_0"/>
<dbReference type="KEGG" id="sti:Sthe_1309"/>
<dbReference type="Proteomes" id="UP000002027">
    <property type="component" value="Chromosome 1"/>
</dbReference>
<dbReference type="RefSeq" id="WP_012871791.1">
    <property type="nucleotide sequence ID" value="NC_013523.1"/>
</dbReference>
<dbReference type="InParanoid" id="D1C3C7"/>
<gene>
    <name evidence="2" type="ordered locus">Sthe_1309</name>
</gene>
<feature type="transmembrane region" description="Helical" evidence="1">
    <location>
        <begin position="96"/>
        <end position="115"/>
    </location>
</feature>
<reference evidence="2 3" key="2">
    <citation type="journal article" date="2010" name="Stand. Genomic Sci.">
        <title>Complete genome sequence of Desulfohalobium retbaense type strain (HR(100)).</title>
        <authorList>
            <person name="Spring S."/>
            <person name="Nolan M."/>
            <person name="Lapidus A."/>
            <person name="Glavina Del Rio T."/>
            <person name="Copeland A."/>
            <person name="Tice H."/>
            <person name="Cheng J.F."/>
            <person name="Lucas S."/>
            <person name="Land M."/>
            <person name="Chen F."/>
            <person name="Bruce D."/>
            <person name="Goodwin L."/>
            <person name="Pitluck S."/>
            <person name="Ivanova N."/>
            <person name="Mavromatis K."/>
            <person name="Mikhailova N."/>
            <person name="Pati A."/>
            <person name="Chen A."/>
            <person name="Palaniappan K."/>
            <person name="Hauser L."/>
            <person name="Chang Y.J."/>
            <person name="Jeffries C.D."/>
            <person name="Munk C."/>
            <person name="Kiss H."/>
            <person name="Chain P."/>
            <person name="Han C."/>
            <person name="Brettin T."/>
            <person name="Detter J.C."/>
            <person name="Schuler E."/>
            <person name="Goker M."/>
            <person name="Rohde M."/>
            <person name="Bristow J."/>
            <person name="Eisen J.A."/>
            <person name="Markowitz V."/>
            <person name="Hugenholtz P."/>
            <person name="Kyrpides N.C."/>
            <person name="Klenk H.P."/>
        </authorList>
    </citation>
    <scope>NUCLEOTIDE SEQUENCE [LARGE SCALE GENOMIC DNA]</scope>
    <source>
        <strain evidence="3">ATCC 49802 / DSM 20745 / S 6022</strain>
    </source>
</reference>
<keyword evidence="1" id="KW-0472">Membrane</keyword>
<feature type="transmembrane region" description="Helical" evidence="1">
    <location>
        <begin position="44"/>
        <end position="65"/>
    </location>
</feature>
<sequence>MSIGLDGGADGANLVYVSGGVLAIYLRREYGPLVLPDTWFDWRALMPLAVLSIAVEAFLVVAFWLPRWRRAGLMAGIALHGMIPIIFIGGPGVSGVLWLVVFGLAMGSLYAAFWAQPQGRSTSEPPVRAAAVLVGQR</sequence>
<proteinExistence type="predicted"/>
<protein>
    <submittedName>
        <fullName evidence="2">Uncharacterized protein</fullName>
    </submittedName>
</protein>
<dbReference type="EMBL" id="CP001823">
    <property type="protein sequence ID" value="ACZ38744.1"/>
    <property type="molecule type" value="Genomic_DNA"/>
</dbReference>
<evidence type="ECO:0000256" key="1">
    <source>
        <dbReference type="SAM" id="Phobius"/>
    </source>
</evidence>
<organism evidence="2 3">
    <name type="scientific">Sphaerobacter thermophilus (strain ATCC 49802 / DSM 20745 / KCCM 41009 / NCIMB 13125 / S 6022)</name>
    <dbReference type="NCBI Taxonomy" id="479434"/>
    <lineage>
        <taxon>Bacteria</taxon>
        <taxon>Pseudomonadati</taxon>
        <taxon>Thermomicrobiota</taxon>
        <taxon>Thermomicrobia</taxon>
        <taxon>Sphaerobacterales</taxon>
        <taxon>Sphaerobacterineae</taxon>
        <taxon>Sphaerobacteraceae</taxon>
        <taxon>Sphaerobacter</taxon>
    </lineage>
</organism>
<evidence type="ECO:0000313" key="2">
    <source>
        <dbReference type="EMBL" id="ACZ38744.1"/>
    </source>
</evidence>